<dbReference type="Ensembl" id="ENSOANT00000074075.1">
    <property type="protein sequence ID" value="ENSOANP00000040738.1"/>
    <property type="gene ID" value="ENSOANG00000007535.4"/>
</dbReference>
<dbReference type="Pfam" id="PF13903">
    <property type="entry name" value="Claudin_2"/>
    <property type="match status" value="1"/>
</dbReference>
<proteinExistence type="predicted"/>
<evidence type="ECO:0000256" key="4">
    <source>
        <dbReference type="ARBA" id="ARBA00023136"/>
    </source>
</evidence>
<keyword evidence="3 5" id="KW-1133">Transmembrane helix</keyword>
<reference evidence="6 7" key="1">
    <citation type="journal article" date="2008" name="Nature">
        <title>Genome analysis of the platypus reveals unique signatures of evolution.</title>
        <authorList>
            <person name="Warren W.C."/>
            <person name="Hillier L.W."/>
            <person name="Marshall Graves J.A."/>
            <person name="Birney E."/>
            <person name="Ponting C.P."/>
            <person name="Grutzner F."/>
            <person name="Belov K."/>
            <person name="Miller W."/>
            <person name="Clarke L."/>
            <person name="Chinwalla A.T."/>
            <person name="Yang S.P."/>
            <person name="Heger A."/>
            <person name="Locke D.P."/>
            <person name="Miethke P."/>
            <person name="Waters P.D."/>
            <person name="Veyrunes F."/>
            <person name="Fulton L."/>
            <person name="Fulton B."/>
            <person name="Graves T."/>
            <person name="Wallis J."/>
            <person name="Puente X.S."/>
            <person name="Lopez-Otin C."/>
            <person name="Ordonez G.R."/>
            <person name="Eichler E.E."/>
            <person name="Chen L."/>
            <person name="Cheng Z."/>
            <person name="Deakin J.E."/>
            <person name="Alsop A."/>
            <person name="Thompson K."/>
            <person name="Kirby P."/>
            <person name="Papenfuss A.T."/>
            <person name="Wakefield M.J."/>
            <person name="Olender T."/>
            <person name="Lancet D."/>
            <person name="Huttley G.A."/>
            <person name="Smit A.F."/>
            <person name="Pask A."/>
            <person name="Temple-Smith P."/>
            <person name="Batzer M.A."/>
            <person name="Walker J.A."/>
            <person name="Konkel M.K."/>
            <person name="Harris R.S."/>
            <person name="Whittington C.M."/>
            <person name="Wong E.S."/>
            <person name="Gemmell N.J."/>
            <person name="Buschiazzo E."/>
            <person name="Vargas Jentzsch I.M."/>
            <person name="Merkel A."/>
            <person name="Schmitz J."/>
            <person name="Zemann A."/>
            <person name="Churakov G."/>
            <person name="Kriegs J.O."/>
            <person name="Brosius J."/>
            <person name="Murchison E.P."/>
            <person name="Sachidanandam R."/>
            <person name="Smith C."/>
            <person name="Hannon G.J."/>
            <person name="Tsend-Ayush E."/>
            <person name="McMillan D."/>
            <person name="Attenborough R."/>
            <person name="Rens W."/>
            <person name="Ferguson-Smith M."/>
            <person name="Lefevre C.M."/>
            <person name="Sharp J.A."/>
            <person name="Nicholas K.R."/>
            <person name="Ray D.A."/>
            <person name="Kube M."/>
            <person name="Reinhardt R."/>
            <person name="Pringle T.H."/>
            <person name="Taylor J."/>
            <person name="Jones R.C."/>
            <person name="Nixon B."/>
            <person name="Dacheux J.L."/>
            <person name="Niwa H."/>
            <person name="Sekita Y."/>
            <person name="Huang X."/>
            <person name="Stark A."/>
            <person name="Kheradpour P."/>
            <person name="Kellis M."/>
            <person name="Flicek P."/>
            <person name="Chen Y."/>
            <person name="Webber C."/>
            <person name="Hardison R."/>
            <person name="Nelson J."/>
            <person name="Hallsworth-Pepin K."/>
            <person name="Delehaunty K."/>
            <person name="Markovic C."/>
            <person name="Minx P."/>
            <person name="Feng Y."/>
            <person name="Kremitzki C."/>
            <person name="Mitreva M."/>
            <person name="Glasscock J."/>
            <person name="Wylie T."/>
            <person name="Wohldmann P."/>
            <person name="Thiru P."/>
            <person name="Nhan M.N."/>
            <person name="Pohl C.S."/>
            <person name="Smith S.M."/>
            <person name="Hou S."/>
            <person name="Nefedov M."/>
            <person name="de Jong P.J."/>
            <person name="Renfree M.B."/>
            <person name="Mardis E.R."/>
            <person name="Wilson R.K."/>
        </authorList>
    </citation>
    <scope>NUCLEOTIDE SEQUENCE [LARGE SCALE GENOMIC DNA]</scope>
    <source>
        <strain evidence="6 7">Glennie</strain>
    </source>
</reference>
<keyword evidence="2 5" id="KW-0812">Transmembrane</keyword>
<feature type="transmembrane region" description="Helical" evidence="5">
    <location>
        <begin position="181"/>
        <end position="205"/>
    </location>
</feature>
<dbReference type="InterPro" id="IPR042356">
    <property type="entry name" value="CLDN1"/>
</dbReference>
<dbReference type="OMA" id="NKSIWED"/>
<evidence type="ECO:0000313" key="7">
    <source>
        <dbReference type="Proteomes" id="UP000002279"/>
    </source>
</evidence>
<gene>
    <name evidence="6" type="primary">CPOX</name>
</gene>
<dbReference type="InterPro" id="IPR004031">
    <property type="entry name" value="PMP22/EMP/MP20/Claudin"/>
</dbReference>
<dbReference type="Gene3D" id="1.20.140.150">
    <property type="match status" value="1"/>
</dbReference>
<reference evidence="6" key="2">
    <citation type="submission" date="2025-08" db="UniProtKB">
        <authorList>
            <consortium name="Ensembl"/>
        </authorList>
    </citation>
    <scope>IDENTIFICATION</scope>
    <source>
        <strain evidence="6">Glennie</strain>
    </source>
</reference>
<accession>A0A6I8NHM9</accession>
<feature type="transmembrane region" description="Helical" evidence="5">
    <location>
        <begin position="217"/>
        <end position="242"/>
    </location>
</feature>
<dbReference type="PANTHER" id="PTHR14347:SF3">
    <property type="entry name" value="CLAUDIN DOMAIN-CONTAINING PROTEIN 1"/>
    <property type="match status" value="1"/>
</dbReference>
<evidence type="ECO:0000256" key="3">
    <source>
        <dbReference type="ARBA" id="ARBA00022989"/>
    </source>
</evidence>
<evidence type="ECO:0000256" key="5">
    <source>
        <dbReference type="SAM" id="Phobius"/>
    </source>
</evidence>
<keyword evidence="7" id="KW-1185">Reference proteome</keyword>
<organism evidence="6 7">
    <name type="scientific">Ornithorhynchus anatinus</name>
    <name type="common">Duckbill platypus</name>
    <dbReference type="NCBI Taxonomy" id="9258"/>
    <lineage>
        <taxon>Eukaryota</taxon>
        <taxon>Metazoa</taxon>
        <taxon>Chordata</taxon>
        <taxon>Craniata</taxon>
        <taxon>Vertebrata</taxon>
        <taxon>Euteleostomi</taxon>
        <taxon>Mammalia</taxon>
        <taxon>Monotremata</taxon>
        <taxon>Ornithorhynchidae</taxon>
        <taxon>Ornithorhynchus</taxon>
    </lineage>
</organism>
<dbReference type="GeneTree" id="ENSGT00390000017311"/>
<name>A0A6I8NHM9_ORNAN</name>
<sequence>MVAALVNVEDHLSARMDNRFATALVIACVLSLISTIYMAASIGTDFWYEYHTPAPENFSDLNKNLQEELSTEADEKTYTDWLSRYNGTVGLWRWCITEPKATEPPDMITHCNSFPLSYQFMEKFVEPGNHNTETDFLRTYLWRCQFLLPFVSLGLMCFGALIGLCACACRSLYPTIATGVLHFLAGLCTLGSVCCYVAGIELLHQKLHLPENVKGEFGWSFCLACVSAPLQFMAAALFIWAARTNRKEYTLMKAYRVA</sequence>
<dbReference type="GO" id="GO:0016020">
    <property type="term" value="C:membrane"/>
    <property type="evidence" value="ECO:0007669"/>
    <property type="project" value="UniProtKB-SubCell"/>
</dbReference>
<dbReference type="AlphaFoldDB" id="A0A6I8NHM9"/>
<dbReference type="Bgee" id="ENSOANG00000007535">
    <property type="expression patterns" value="Expressed in cerebellum and 7 other cell types or tissues"/>
</dbReference>
<comment type="subcellular location">
    <subcellularLocation>
        <location evidence="1">Membrane</location>
        <topology evidence="1">Multi-pass membrane protein</topology>
    </subcellularLocation>
</comment>
<feature type="transmembrane region" description="Helical" evidence="5">
    <location>
        <begin position="20"/>
        <end position="40"/>
    </location>
</feature>
<dbReference type="PANTHER" id="PTHR14347">
    <property type="entry name" value="CLAUDIN DOMAIN-CONTAINING PROTEIN 1"/>
    <property type="match status" value="1"/>
</dbReference>
<protein>
    <submittedName>
        <fullName evidence="6">Coproporphyrinogen oxidase</fullName>
    </submittedName>
</protein>
<evidence type="ECO:0000313" key="6">
    <source>
        <dbReference type="Ensembl" id="ENSOANP00000040738.1"/>
    </source>
</evidence>
<evidence type="ECO:0000256" key="2">
    <source>
        <dbReference type="ARBA" id="ARBA00022692"/>
    </source>
</evidence>
<keyword evidence="4 5" id="KW-0472">Membrane</keyword>
<reference evidence="6" key="3">
    <citation type="submission" date="2025-09" db="UniProtKB">
        <authorList>
            <consortium name="Ensembl"/>
        </authorList>
    </citation>
    <scope>IDENTIFICATION</scope>
    <source>
        <strain evidence="6">Glennie</strain>
    </source>
</reference>
<feature type="transmembrane region" description="Helical" evidence="5">
    <location>
        <begin position="146"/>
        <end position="169"/>
    </location>
</feature>
<dbReference type="Proteomes" id="UP000002279">
    <property type="component" value="Chromosome 17"/>
</dbReference>
<evidence type="ECO:0000256" key="1">
    <source>
        <dbReference type="ARBA" id="ARBA00004141"/>
    </source>
</evidence>